<evidence type="ECO:0000313" key="3">
    <source>
        <dbReference type="Proteomes" id="UP000075635"/>
    </source>
</evidence>
<proteinExistence type="predicted"/>
<reference evidence="2 3" key="1">
    <citation type="submission" date="2014-02" db="EMBL/GenBank/DDBJ databases">
        <title>The small core and large imbalanced accessory genome model reveals a collaborative survival strategy of Sorangium cellulosum strains in nature.</title>
        <authorList>
            <person name="Han K."/>
            <person name="Peng R."/>
            <person name="Blom J."/>
            <person name="Li Y.-Z."/>
        </authorList>
    </citation>
    <scope>NUCLEOTIDE SEQUENCE [LARGE SCALE GENOMIC DNA]</scope>
    <source>
        <strain evidence="2 3">So0011-07</strain>
    </source>
</reference>
<dbReference type="Gene3D" id="3.30.200.20">
    <property type="entry name" value="Phosphorylase Kinase, domain 1"/>
    <property type="match status" value="1"/>
</dbReference>
<dbReference type="GO" id="GO:0016740">
    <property type="term" value="F:transferase activity"/>
    <property type="evidence" value="ECO:0007669"/>
    <property type="project" value="UniProtKB-KW"/>
</dbReference>
<accession>A0A150R6Q4</accession>
<dbReference type="Proteomes" id="UP000075635">
    <property type="component" value="Unassembled WGS sequence"/>
</dbReference>
<dbReference type="Gene3D" id="3.90.1200.10">
    <property type="match status" value="1"/>
</dbReference>
<comment type="caution">
    <text evidence="2">The sequence shown here is derived from an EMBL/GenBank/DDBJ whole genome shotgun (WGS) entry which is preliminary data.</text>
</comment>
<evidence type="ECO:0000313" key="2">
    <source>
        <dbReference type="EMBL" id="KYF75944.1"/>
    </source>
</evidence>
<gene>
    <name evidence="2" type="ORF">BE17_43685</name>
</gene>
<protein>
    <submittedName>
        <fullName evidence="2">Aminoglycoside phosphotransferase</fullName>
    </submittedName>
</protein>
<organism evidence="2 3">
    <name type="scientific">Sorangium cellulosum</name>
    <name type="common">Polyangium cellulosum</name>
    <dbReference type="NCBI Taxonomy" id="56"/>
    <lineage>
        <taxon>Bacteria</taxon>
        <taxon>Pseudomonadati</taxon>
        <taxon>Myxococcota</taxon>
        <taxon>Polyangia</taxon>
        <taxon>Polyangiales</taxon>
        <taxon>Polyangiaceae</taxon>
        <taxon>Sorangium</taxon>
    </lineage>
</organism>
<dbReference type="AlphaFoldDB" id="A0A150R6Q4"/>
<dbReference type="InterPro" id="IPR011009">
    <property type="entry name" value="Kinase-like_dom_sf"/>
</dbReference>
<dbReference type="PANTHER" id="PTHR21310">
    <property type="entry name" value="AMINOGLYCOSIDE PHOSPHOTRANSFERASE-RELATED-RELATED"/>
    <property type="match status" value="1"/>
</dbReference>
<dbReference type="SUPFAM" id="SSF56112">
    <property type="entry name" value="Protein kinase-like (PK-like)"/>
    <property type="match status" value="1"/>
</dbReference>
<dbReference type="Pfam" id="PF01636">
    <property type="entry name" value="APH"/>
    <property type="match status" value="1"/>
</dbReference>
<dbReference type="PANTHER" id="PTHR21310:SF15">
    <property type="entry name" value="AMINOGLYCOSIDE PHOSPHOTRANSFERASE DOMAIN-CONTAINING PROTEIN"/>
    <property type="match status" value="1"/>
</dbReference>
<sequence length="325" mass="37036">MKSKTKNTKTRPQIEAMVTRAFGGMKLADSEDAVLELKEGWFNAAYDIRLADGQQVILKIAPPRDAEVLLYEKNIMATEVAAMRLVRQNPAIPVPEIYFYDDAHDVCDSDYFFMEKIAGDNLEHVKAGLSPEAKESVELHIGEIIREINGFTGTYFGYEGNPDLRASSWKEAFIKIVESVLEDGARKSVVYDHGHDEIRAAVLKHARALEEITTPRLVHWDAWDLNVFVKEGRVAGILDFERALWADPLMEAQFRLLFSDGITSSMRGYGKTSFTFEEEQRCSLYSLHLALVMNTECYYRNYDTDFVYDLSRQLMGASMDWLKAN</sequence>
<dbReference type="InterPro" id="IPR051678">
    <property type="entry name" value="AGP_Transferase"/>
</dbReference>
<keyword evidence="2" id="KW-0808">Transferase</keyword>
<feature type="domain" description="Aminoglycoside phosphotransferase" evidence="1">
    <location>
        <begin position="36"/>
        <end position="251"/>
    </location>
</feature>
<name>A0A150R6Q4_SORCE</name>
<dbReference type="EMBL" id="JEMB01003073">
    <property type="protein sequence ID" value="KYF75944.1"/>
    <property type="molecule type" value="Genomic_DNA"/>
</dbReference>
<evidence type="ECO:0000259" key="1">
    <source>
        <dbReference type="Pfam" id="PF01636"/>
    </source>
</evidence>
<dbReference type="InterPro" id="IPR002575">
    <property type="entry name" value="Aminoglycoside_PTrfase"/>
</dbReference>